<keyword evidence="2" id="KW-1185">Reference proteome</keyword>
<organism evidence="1 2">
    <name type="scientific">Metabacillus arenae</name>
    <dbReference type="NCBI Taxonomy" id="2771434"/>
    <lineage>
        <taxon>Bacteria</taxon>
        <taxon>Bacillati</taxon>
        <taxon>Bacillota</taxon>
        <taxon>Bacilli</taxon>
        <taxon>Bacillales</taxon>
        <taxon>Bacillaceae</taxon>
        <taxon>Metabacillus</taxon>
    </lineage>
</organism>
<dbReference type="InterPro" id="IPR025236">
    <property type="entry name" value="SR1P"/>
</dbReference>
<dbReference type="Pfam" id="PF13790">
    <property type="entry name" value="SR1P"/>
    <property type="match status" value="1"/>
</dbReference>
<dbReference type="EMBL" id="JACXAI010000014">
    <property type="protein sequence ID" value="MBD1380906.1"/>
    <property type="molecule type" value="Genomic_DNA"/>
</dbReference>
<evidence type="ECO:0000313" key="2">
    <source>
        <dbReference type="Proteomes" id="UP000626844"/>
    </source>
</evidence>
<protein>
    <submittedName>
        <fullName evidence="1">GapA-binding peptide SR1P</fullName>
    </submittedName>
</protein>
<proteinExistence type="predicted"/>
<evidence type="ECO:0000313" key="1">
    <source>
        <dbReference type="EMBL" id="MBD1380906.1"/>
    </source>
</evidence>
<dbReference type="AlphaFoldDB" id="A0A926NGK9"/>
<dbReference type="Proteomes" id="UP000626844">
    <property type="component" value="Unassembled WGS sequence"/>
</dbReference>
<gene>
    <name evidence="1" type="ORF">IC621_11750</name>
</gene>
<name>A0A926NGK9_9BACI</name>
<dbReference type="RefSeq" id="WP_191158505.1">
    <property type="nucleotide sequence ID" value="NZ_JACXAI010000014.1"/>
</dbReference>
<accession>A0A926NGK9</accession>
<reference evidence="1" key="1">
    <citation type="submission" date="2020-09" db="EMBL/GenBank/DDBJ databases">
        <title>A novel bacterium of genus Bacillus, isolated from South China Sea.</title>
        <authorList>
            <person name="Huang H."/>
            <person name="Mo K."/>
            <person name="Hu Y."/>
        </authorList>
    </citation>
    <scope>NUCLEOTIDE SEQUENCE</scope>
    <source>
        <strain evidence="1">IB182487</strain>
    </source>
</reference>
<comment type="caution">
    <text evidence="1">The sequence shown here is derived from an EMBL/GenBank/DDBJ whole genome shotgun (WGS) entry which is preliminary data.</text>
</comment>
<sequence>MGTIVCQDCNSTISTFHDEKVTTLYGKCTNCGCHNEKIEKRS</sequence>